<protein>
    <submittedName>
        <fullName evidence="1">Uncharacterized protein</fullName>
    </submittedName>
</protein>
<evidence type="ECO:0000313" key="1">
    <source>
        <dbReference type="EMBL" id="TWI71346.1"/>
    </source>
</evidence>
<dbReference type="EMBL" id="VLLA01000006">
    <property type="protein sequence ID" value="TWI71346.1"/>
    <property type="molecule type" value="Genomic_DNA"/>
</dbReference>
<name>A0A562RSK3_9BRAD</name>
<gene>
    <name evidence="1" type="ORF">IQ16_02966</name>
</gene>
<proteinExistence type="predicted"/>
<dbReference type="AlphaFoldDB" id="A0A562RSK3"/>
<dbReference type="Proteomes" id="UP000316291">
    <property type="component" value="Unassembled WGS sequence"/>
</dbReference>
<keyword evidence="2" id="KW-1185">Reference proteome</keyword>
<sequence length="90" mass="9646">MTENLSARHCERSEAIQSLFGEAVWIASSQELLAMTETPSSSRHPEVAASSAALEGRRPGSFILRGSTSGAFAPLVSHLRMTRTNTANTN</sequence>
<reference evidence="1 2" key="1">
    <citation type="journal article" date="2015" name="Stand. Genomic Sci.">
        <title>Genomic Encyclopedia of Bacterial and Archaeal Type Strains, Phase III: the genomes of soil and plant-associated and newly described type strains.</title>
        <authorList>
            <person name="Whitman W.B."/>
            <person name="Woyke T."/>
            <person name="Klenk H.P."/>
            <person name="Zhou Y."/>
            <person name="Lilburn T.G."/>
            <person name="Beck B.J."/>
            <person name="De Vos P."/>
            <person name="Vandamme P."/>
            <person name="Eisen J.A."/>
            <person name="Garrity G."/>
            <person name="Hugenholtz P."/>
            <person name="Kyrpides N.C."/>
        </authorList>
    </citation>
    <scope>NUCLEOTIDE SEQUENCE [LARGE SCALE GENOMIC DNA]</scope>
    <source>
        <strain evidence="1 2">CGMCC 1.10948</strain>
    </source>
</reference>
<evidence type="ECO:0000313" key="2">
    <source>
        <dbReference type="Proteomes" id="UP000316291"/>
    </source>
</evidence>
<accession>A0A562RSK3</accession>
<organism evidence="1 2">
    <name type="scientific">Bradyrhizobium huanghuaihaiense</name>
    <dbReference type="NCBI Taxonomy" id="990078"/>
    <lineage>
        <taxon>Bacteria</taxon>
        <taxon>Pseudomonadati</taxon>
        <taxon>Pseudomonadota</taxon>
        <taxon>Alphaproteobacteria</taxon>
        <taxon>Hyphomicrobiales</taxon>
        <taxon>Nitrobacteraceae</taxon>
        <taxon>Bradyrhizobium</taxon>
    </lineage>
</organism>
<comment type="caution">
    <text evidence="1">The sequence shown here is derived from an EMBL/GenBank/DDBJ whole genome shotgun (WGS) entry which is preliminary data.</text>
</comment>